<dbReference type="Proteomes" id="UP000030418">
    <property type="component" value="Unassembled WGS sequence"/>
</dbReference>
<accession>A0A0A2XFN3</accession>
<dbReference type="RefSeq" id="WP_039136054.1">
    <property type="nucleotide sequence ID" value="NZ_JPXY01000039.1"/>
</dbReference>
<evidence type="ECO:0000313" key="1">
    <source>
        <dbReference type="EMBL" id="KGQ30963.1"/>
    </source>
</evidence>
<protein>
    <submittedName>
        <fullName evidence="1">Thiol:disulfide interchange signal peptide protein</fullName>
    </submittedName>
</protein>
<dbReference type="InterPro" id="IPR036249">
    <property type="entry name" value="Thioredoxin-like_sf"/>
</dbReference>
<proteinExistence type="predicted"/>
<comment type="caution">
    <text evidence="1">The sequence shown here is derived from an EMBL/GenBank/DDBJ whole genome shotgun (WGS) entry which is preliminary data.</text>
</comment>
<dbReference type="SUPFAM" id="SSF52833">
    <property type="entry name" value="Thioredoxin-like"/>
    <property type="match status" value="1"/>
</dbReference>
<dbReference type="InterPro" id="IPR050824">
    <property type="entry name" value="Thiol_disulfide_DsbA"/>
</dbReference>
<evidence type="ECO:0000313" key="2">
    <source>
        <dbReference type="Proteomes" id="UP000030418"/>
    </source>
</evidence>
<dbReference type="PANTHER" id="PTHR35891:SF2">
    <property type="entry name" value="THIOL:DISULFIDE INTERCHANGE PROTEIN DSBA"/>
    <property type="match status" value="1"/>
</dbReference>
<name>A0A0A2XFN3_9PAST</name>
<dbReference type="AlphaFoldDB" id="A0A0A2XFN3"/>
<gene>
    <name evidence="1" type="ORF">P375_08615</name>
</gene>
<reference evidence="1 2" key="1">
    <citation type="submission" date="2014-08" db="EMBL/GenBank/DDBJ databases">
        <title>Chaperone-usher fimbriae in a diverse selection of Gallibacterium genomes.</title>
        <authorList>
            <person name="Kudirkiene E."/>
            <person name="Bager R.J."/>
            <person name="Johnson T.J."/>
            <person name="Bojesen A.M."/>
        </authorList>
    </citation>
    <scope>NUCLEOTIDE SEQUENCE [LARGE SCALE GENOMIC DNA]</scope>
    <source>
        <strain evidence="1 2">CCM5976</strain>
    </source>
</reference>
<keyword evidence="2" id="KW-1185">Reference proteome</keyword>
<sequence>MNSIKLAMQIFYFLLFALSATVSYAEQLPIFKDGKDYFSYKQPIQEEPAADNKIKIKFFFSYECRICLMAADNLSLYKRMNPDKVDIEWIPAATPGGYFSAAVYYSLESMGHPDLADLFIFDTAEQKFNRNNRHRGKFLQEWLTRKQINLETFLEVFNSELVAAKVNQSINSTSKYGVFTLPFVSVNGRYVLTGSTLYNDDYTMAVLDSLTAKIVQEQRGKK</sequence>
<organism evidence="1 2">
    <name type="scientific">Gallibacterium genomosp. 2</name>
    <dbReference type="NCBI Taxonomy" id="155517"/>
    <lineage>
        <taxon>Bacteria</taxon>
        <taxon>Pseudomonadati</taxon>
        <taxon>Pseudomonadota</taxon>
        <taxon>Gammaproteobacteria</taxon>
        <taxon>Pasteurellales</taxon>
        <taxon>Pasteurellaceae</taxon>
        <taxon>Gallibacterium</taxon>
    </lineage>
</organism>
<dbReference type="EMBL" id="JPXY01000039">
    <property type="protein sequence ID" value="KGQ30963.1"/>
    <property type="molecule type" value="Genomic_DNA"/>
</dbReference>
<dbReference type="PANTHER" id="PTHR35891">
    <property type="entry name" value="THIOL:DISULFIDE INTERCHANGE PROTEIN DSBA"/>
    <property type="match status" value="1"/>
</dbReference>
<dbReference type="Gene3D" id="3.40.30.10">
    <property type="entry name" value="Glutaredoxin"/>
    <property type="match status" value="1"/>
</dbReference>